<keyword evidence="2" id="KW-1185">Reference proteome</keyword>
<accession>A0ACC1U5X7</accession>
<dbReference type="EMBL" id="MU795024">
    <property type="protein sequence ID" value="KAJ3812432.1"/>
    <property type="molecule type" value="Genomic_DNA"/>
</dbReference>
<organism evidence="1 2">
    <name type="scientific">Lentinula aff. lateritia</name>
    <dbReference type="NCBI Taxonomy" id="2804960"/>
    <lineage>
        <taxon>Eukaryota</taxon>
        <taxon>Fungi</taxon>
        <taxon>Dikarya</taxon>
        <taxon>Basidiomycota</taxon>
        <taxon>Agaricomycotina</taxon>
        <taxon>Agaricomycetes</taxon>
        <taxon>Agaricomycetidae</taxon>
        <taxon>Agaricales</taxon>
        <taxon>Marasmiineae</taxon>
        <taxon>Omphalotaceae</taxon>
        <taxon>Lentinula</taxon>
    </lineage>
</organism>
<sequence>MDSDPTPISEPKLPVLISSQTLILASLFVAIISIAIFIFVSRRKSRAKRNLVLLIGPSNSGKTAIFSSLVYGHAVPTITSMQANSSFLDLPGKRDPIQIVDVPGHPRLRDQFKDFLSSAKALAFVVDANTASRNTAVVAEHLHTVLDAIMAIPPSQPLPTLLILAHKCDLIKTSSLSADTSALAVTRVQTILERELERRKLSQSGGMGVEALGDENNNEKSNMGGLDCRGPGGTFKFENWEGGEVVFLGTSVQSSRSDEKSVKGSIAPLMDWIEENM</sequence>
<gene>
    <name evidence="1" type="ORF">F5876DRAFT_37433</name>
</gene>
<keyword evidence="1" id="KW-0378">Hydrolase</keyword>
<evidence type="ECO:0000313" key="1">
    <source>
        <dbReference type="EMBL" id="KAJ3812432.1"/>
    </source>
</evidence>
<comment type="caution">
    <text evidence="1">The sequence shown here is derived from an EMBL/GenBank/DDBJ whole genome shotgun (WGS) entry which is preliminary data.</text>
</comment>
<reference evidence="1" key="1">
    <citation type="submission" date="2022-09" db="EMBL/GenBank/DDBJ databases">
        <title>A Global Phylogenomic Analysis of the Shiitake Genus Lentinula.</title>
        <authorList>
            <consortium name="DOE Joint Genome Institute"/>
            <person name="Sierra-Patev S."/>
            <person name="Min B."/>
            <person name="Naranjo-Ortiz M."/>
            <person name="Looney B."/>
            <person name="Konkel Z."/>
            <person name="Slot J.C."/>
            <person name="Sakamoto Y."/>
            <person name="Steenwyk J.L."/>
            <person name="Rokas A."/>
            <person name="Carro J."/>
            <person name="Camarero S."/>
            <person name="Ferreira P."/>
            <person name="Molpeceres G."/>
            <person name="Ruiz-Duenas F.J."/>
            <person name="Serrano A."/>
            <person name="Henrissat B."/>
            <person name="Drula E."/>
            <person name="Hughes K.W."/>
            <person name="Mata J.L."/>
            <person name="Ishikawa N.K."/>
            <person name="Vargas-Isla R."/>
            <person name="Ushijima S."/>
            <person name="Smith C.A."/>
            <person name="Ahrendt S."/>
            <person name="Andreopoulos W."/>
            <person name="He G."/>
            <person name="Labutti K."/>
            <person name="Lipzen A."/>
            <person name="Ng V."/>
            <person name="Riley R."/>
            <person name="Sandor L."/>
            <person name="Barry K."/>
            <person name="Martinez A.T."/>
            <person name="Xiao Y."/>
            <person name="Gibbons J.G."/>
            <person name="Terashima K."/>
            <person name="Grigoriev I.V."/>
            <person name="Hibbett D.S."/>
        </authorList>
    </citation>
    <scope>NUCLEOTIDE SEQUENCE</scope>
    <source>
        <strain evidence="1">TMI1499</strain>
    </source>
</reference>
<protein>
    <submittedName>
        <fullName evidence="1">P-loop containing nucleoside triphosphate hydrolase protein</fullName>
    </submittedName>
</protein>
<evidence type="ECO:0000313" key="2">
    <source>
        <dbReference type="Proteomes" id="UP001163835"/>
    </source>
</evidence>
<dbReference type="Proteomes" id="UP001163835">
    <property type="component" value="Unassembled WGS sequence"/>
</dbReference>
<name>A0ACC1U5X7_9AGAR</name>
<proteinExistence type="predicted"/>